<comment type="cofactor">
    <cofactor evidence="15">
        <name>[2Fe-2S] cluster</name>
        <dbReference type="ChEBI" id="CHEBI:190135"/>
    </cofactor>
</comment>
<gene>
    <name evidence="18" type="ordered locus">Anacy_1090</name>
</gene>
<keyword evidence="7" id="KW-1278">Translocase</keyword>
<keyword evidence="19" id="KW-1185">Reference proteome</keyword>
<evidence type="ECO:0000256" key="9">
    <source>
        <dbReference type="ARBA" id="ARBA00022989"/>
    </source>
</evidence>
<dbReference type="HOGENOM" id="CLU_055690_8_0_3"/>
<dbReference type="PANTHER" id="PTHR10134">
    <property type="entry name" value="CYTOCHROME B-C1 COMPLEX SUBUNIT RIESKE, MITOCHONDRIAL"/>
    <property type="match status" value="1"/>
</dbReference>
<reference evidence="19" key="1">
    <citation type="journal article" date="2013" name="Proc. Natl. Acad. Sci. U.S.A.">
        <title>Improving the coverage of the cyanobacterial phylum using diversity-driven genome sequencing.</title>
        <authorList>
            <person name="Shih P.M."/>
            <person name="Wu D."/>
            <person name="Latifi A."/>
            <person name="Axen S.D."/>
            <person name="Fewer D.P."/>
            <person name="Talla E."/>
            <person name="Calteau A."/>
            <person name="Cai F."/>
            <person name="Tandeau de Marsac N."/>
            <person name="Rippka R."/>
            <person name="Herdman M."/>
            <person name="Sivonen K."/>
            <person name="Coursin T."/>
            <person name="Laurent T."/>
            <person name="Goodwin L."/>
            <person name="Nolan M."/>
            <person name="Davenport K.W."/>
            <person name="Han C.S."/>
            <person name="Rubin E.M."/>
            <person name="Eisen J.A."/>
            <person name="Woyke T."/>
            <person name="Gugger M."/>
            <person name="Kerfeld C.A."/>
        </authorList>
    </citation>
    <scope>NUCLEOTIDE SEQUENCE [LARGE SCALE GENOMIC DNA]</scope>
    <source>
        <strain evidence="19">ATCC 27899 / PCC 7122</strain>
    </source>
</reference>
<dbReference type="InterPro" id="IPR005805">
    <property type="entry name" value="Rieske_Fe-S_prot_C"/>
</dbReference>
<keyword evidence="11" id="KW-0411">Iron-sulfur</keyword>
<evidence type="ECO:0000256" key="10">
    <source>
        <dbReference type="ARBA" id="ARBA00023004"/>
    </source>
</evidence>
<dbReference type="InterPro" id="IPR057415">
    <property type="entry name" value="TM_PetC"/>
</dbReference>
<evidence type="ECO:0000256" key="16">
    <source>
        <dbReference type="ARBA" id="ARBA00047828"/>
    </source>
</evidence>
<dbReference type="PRINTS" id="PR00162">
    <property type="entry name" value="RIESKE"/>
</dbReference>
<keyword evidence="10" id="KW-0408">Iron</keyword>
<dbReference type="PROSITE" id="PS51318">
    <property type="entry name" value="TAT"/>
    <property type="match status" value="1"/>
</dbReference>
<evidence type="ECO:0000313" key="18">
    <source>
        <dbReference type="EMBL" id="AFZ56660.1"/>
    </source>
</evidence>
<name>K9ZE73_ANACC</name>
<dbReference type="STRING" id="272123.Anacy_1090"/>
<proteinExistence type="predicted"/>
<dbReference type="GO" id="GO:0051537">
    <property type="term" value="F:2 iron, 2 sulfur cluster binding"/>
    <property type="evidence" value="ECO:0007669"/>
    <property type="project" value="UniProtKB-KW"/>
</dbReference>
<dbReference type="NCBIfam" id="NF010001">
    <property type="entry name" value="PRK13474.1"/>
    <property type="match status" value="1"/>
</dbReference>
<evidence type="ECO:0000256" key="4">
    <source>
        <dbReference type="ARBA" id="ARBA00022692"/>
    </source>
</evidence>
<keyword evidence="4" id="KW-0812">Transmembrane</keyword>
<keyword evidence="13" id="KW-0472">Membrane</keyword>
<evidence type="ECO:0000256" key="11">
    <source>
        <dbReference type="ARBA" id="ARBA00023014"/>
    </source>
</evidence>
<dbReference type="Gene3D" id="1.20.5.700">
    <property type="entry name" value="Single helix bin"/>
    <property type="match status" value="1"/>
</dbReference>
<dbReference type="InterPro" id="IPR006311">
    <property type="entry name" value="TAT_signal"/>
</dbReference>
<dbReference type="InterPro" id="IPR036922">
    <property type="entry name" value="Rieske_2Fe-2S_sf"/>
</dbReference>
<protein>
    <recommendedName>
        <fullName evidence="2">plastoquinol--plastocyanin reductase</fullName>
        <ecNumber evidence="2">7.1.1.6</ecNumber>
    </recommendedName>
</protein>
<evidence type="ECO:0000256" key="2">
    <source>
        <dbReference type="ARBA" id="ARBA00012952"/>
    </source>
</evidence>
<dbReference type="PROSITE" id="PS51296">
    <property type="entry name" value="RIESKE"/>
    <property type="match status" value="1"/>
</dbReference>
<dbReference type="EC" id="7.1.1.6" evidence="2"/>
<dbReference type="SUPFAM" id="SSF50022">
    <property type="entry name" value="ISP domain"/>
    <property type="match status" value="1"/>
</dbReference>
<keyword evidence="6" id="KW-0479">Metal-binding</keyword>
<comment type="catalytic activity">
    <reaction evidence="16">
        <text>2 oxidized [plastocyanin] + a plastoquinol + 2 H(+)(in) = 2 reduced [plastocyanin] + a plastoquinone + 4 H(+)(out)</text>
        <dbReference type="Rhea" id="RHEA:22148"/>
        <dbReference type="Rhea" id="RHEA-COMP:9561"/>
        <dbReference type="Rhea" id="RHEA-COMP:9562"/>
        <dbReference type="Rhea" id="RHEA-COMP:10039"/>
        <dbReference type="Rhea" id="RHEA-COMP:10040"/>
        <dbReference type="ChEBI" id="CHEBI:15378"/>
        <dbReference type="ChEBI" id="CHEBI:17757"/>
        <dbReference type="ChEBI" id="CHEBI:29036"/>
        <dbReference type="ChEBI" id="CHEBI:49552"/>
        <dbReference type="ChEBI" id="CHEBI:62192"/>
        <dbReference type="EC" id="7.1.1.6"/>
    </reaction>
</comment>
<sequence>MTKSLPIESPSMSRRQLLNFLTGAVVATTASSLLYPAAKFFVAPTEASEDGSIFAKDIHGNLIPAKQILTEPAGTRALVGGLATEPTYLTMQSDGTLHPWGIVDNCTHLGCTFPWNANDNQFQCPCHGSRYDADGKVVRGPAPLPLKLVGVKVEEEYIRISPWTEIDPRTGEKPWWV</sequence>
<dbReference type="PATRIC" id="fig|272123.3.peg.1190"/>
<evidence type="ECO:0000259" key="17">
    <source>
        <dbReference type="PROSITE" id="PS51296"/>
    </source>
</evidence>
<dbReference type="Pfam" id="PF25471">
    <property type="entry name" value="TM_PetC"/>
    <property type="match status" value="1"/>
</dbReference>
<dbReference type="Gene3D" id="2.102.10.10">
    <property type="entry name" value="Rieske [2Fe-2S] iron-sulphur domain"/>
    <property type="match status" value="1"/>
</dbReference>
<evidence type="ECO:0000256" key="3">
    <source>
        <dbReference type="ARBA" id="ARBA00022448"/>
    </source>
</evidence>
<evidence type="ECO:0000256" key="12">
    <source>
        <dbReference type="ARBA" id="ARBA00023078"/>
    </source>
</evidence>
<dbReference type="InterPro" id="IPR014349">
    <property type="entry name" value="Rieske_Fe-S_prot"/>
</dbReference>
<feature type="domain" description="Rieske" evidence="17">
    <location>
        <begin position="60"/>
        <end position="160"/>
    </location>
</feature>
<dbReference type="Proteomes" id="UP000010474">
    <property type="component" value="Chromosome"/>
</dbReference>
<dbReference type="AlphaFoldDB" id="K9ZE73"/>
<dbReference type="GO" id="GO:0004497">
    <property type="term" value="F:monooxygenase activity"/>
    <property type="evidence" value="ECO:0007669"/>
    <property type="project" value="UniProtKB-ARBA"/>
</dbReference>
<dbReference type="eggNOG" id="COG0723">
    <property type="taxonomic scope" value="Bacteria"/>
</dbReference>
<evidence type="ECO:0000313" key="19">
    <source>
        <dbReference type="Proteomes" id="UP000010474"/>
    </source>
</evidence>
<organism evidence="18 19">
    <name type="scientific">Anabaena cylindrica (strain ATCC 27899 / PCC 7122)</name>
    <dbReference type="NCBI Taxonomy" id="272123"/>
    <lineage>
        <taxon>Bacteria</taxon>
        <taxon>Bacillati</taxon>
        <taxon>Cyanobacteriota</taxon>
        <taxon>Cyanophyceae</taxon>
        <taxon>Nostocales</taxon>
        <taxon>Nostocaceae</taxon>
        <taxon>Anabaena</taxon>
    </lineage>
</organism>
<keyword evidence="14" id="KW-1015">Disulfide bond</keyword>
<comment type="subcellular location">
    <subcellularLocation>
        <location evidence="1">Membrane</location>
        <topology evidence="1">Single-pass membrane protein</topology>
    </subcellularLocation>
</comment>
<evidence type="ECO:0000256" key="15">
    <source>
        <dbReference type="ARBA" id="ARBA00034078"/>
    </source>
</evidence>
<dbReference type="NCBIfam" id="NF045928">
    <property type="entry name" value="Cytb6fFeSPetC"/>
    <property type="match status" value="1"/>
</dbReference>
<evidence type="ECO:0000256" key="6">
    <source>
        <dbReference type="ARBA" id="ARBA00022723"/>
    </source>
</evidence>
<dbReference type="KEGG" id="acy:Anacy_1090"/>
<keyword evidence="12" id="KW-0793">Thylakoid</keyword>
<dbReference type="GO" id="GO:0016705">
    <property type="term" value="F:oxidoreductase activity, acting on paired donors, with incorporation or reduction of molecular oxygen"/>
    <property type="evidence" value="ECO:0007669"/>
    <property type="project" value="UniProtKB-ARBA"/>
</dbReference>
<keyword evidence="8" id="KW-0249">Electron transport</keyword>
<dbReference type="GO" id="GO:0046872">
    <property type="term" value="F:metal ion binding"/>
    <property type="evidence" value="ECO:0007669"/>
    <property type="project" value="UniProtKB-KW"/>
</dbReference>
<dbReference type="EMBL" id="CP003659">
    <property type="protein sequence ID" value="AFZ56660.1"/>
    <property type="molecule type" value="Genomic_DNA"/>
</dbReference>
<evidence type="ECO:0000256" key="13">
    <source>
        <dbReference type="ARBA" id="ARBA00023136"/>
    </source>
</evidence>
<dbReference type="GO" id="GO:0009496">
    <property type="term" value="F:plastoquinol--plastocyanin reductase activity"/>
    <property type="evidence" value="ECO:0007669"/>
    <property type="project" value="UniProtKB-EC"/>
</dbReference>
<keyword evidence="5" id="KW-0001">2Fe-2S</keyword>
<evidence type="ECO:0000256" key="8">
    <source>
        <dbReference type="ARBA" id="ARBA00022982"/>
    </source>
</evidence>
<evidence type="ECO:0000256" key="14">
    <source>
        <dbReference type="ARBA" id="ARBA00023157"/>
    </source>
</evidence>
<dbReference type="OrthoDB" id="9767869at2"/>
<evidence type="ECO:0000256" key="1">
    <source>
        <dbReference type="ARBA" id="ARBA00004167"/>
    </source>
</evidence>
<keyword evidence="3" id="KW-0813">Transport</keyword>
<keyword evidence="9" id="KW-1133">Transmembrane helix</keyword>
<dbReference type="Pfam" id="PF00355">
    <property type="entry name" value="Rieske"/>
    <property type="match status" value="1"/>
</dbReference>
<evidence type="ECO:0000256" key="5">
    <source>
        <dbReference type="ARBA" id="ARBA00022714"/>
    </source>
</evidence>
<dbReference type="InterPro" id="IPR017941">
    <property type="entry name" value="Rieske_2Fe-2S"/>
</dbReference>
<accession>K9ZE73</accession>
<evidence type="ECO:0000256" key="7">
    <source>
        <dbReference type="ARBA" id="ARBA00022967"/>
    </source>
</evidence>
<dbReference type="GO" id="GO:0016020">
    <property type="term" value="C:membrane"/>
    <property type="evidence" value="ECO:0007669"/>
    <property type="project" value="UniProtKB-SubCell"/>
</dbReference>
<dbReference type="RefSeq" id="WP_015213312.1">
    <property type="nucleotide sequence ID" value="NC_019771.1"/>
</dbReference>